<comment type="caution">
    <text evidence="1">The sequence shown here is derived from an EMBL/GenBank/DDBJ whole genome shotgun (WGS) entry which is preliminary data.</text>
</comment>
<dbReference type="RefSeq" id="WP_130348058.1">
    <property type="nucleotide sequence ID" value="NZ_SGWQ01000013.1"/>
</dbReference>
<organism evidence="1 2">
    <name type="scientific">Herbihabitans rhizosphaerae</name>
    <dbReference type="NCBI Taxonomy" id="1872711"/>
    <lineage>
        <taxon>Bacteria</taxon>
        <taxon>Bacillati</taxon>
        <taxon>Actinomycetota</taxon>
        <taxon>Actinomycetes</taxon>
        <taxon>Pseudonocardiales</taxon>
        <taxon>Pseudonocardiaceae</taxon>
        <taxon>Herbihabitans</taxon>
    </lineage>
</organism>
<proteinExistence type="predicted"/>
<dbReference type="AlphaFoldDB" id="A0A4Q7KDG5"/>
<protein>
    <submittedName>
        <fullName evidence="1">Uncharacterized protein</fullName>
    </submittedName>
</protein>
<accession>A0A4Q7KDG5</accession>
<evidence type="ECO:0000313" key="2">
    <source>
        <dbReference type="Proteomes" id="UP000294257"/>
    </source>
</evidence>
<keyword evidence="2" id="KW-1185">Reference proteome</keyword>
<evidence type="ECO:0000313" key="1">
    <source>
        <dbReference type="EMBL" id="RZS32245.1"/>
    </source>
</evidence>
<dbReference type="EMBL" id="SGWQ01000013">
    <property type="protein sequence ID" value="RZS32245.1"/>
    <property type="molecule type" value="Genomic_DNA"/>
</dbReference>
<dbReference type="Proteomes" id="UP000294257">
    <property type="component" value="Unassembled WGS sequence"/>
</dbReference>
<name>A0A4Q7KDG5_9PSEU</name>
<reference evidence="1 2" key="1">
    <citation type="submission" date="2019-02" db="EMBL/GenBank/DDBJ databases">
        <title>Genomic Encyclopedia of Type Strains, Phase IV (KMG-IV): sequencing the most valuable type-strain genomes for metagenomic binning, comparative biology and taxonomic classification.</title>
        <authorList>
            <person name="Goeker M."/>
        </authorList>
    </citation>
    <scope>NUCLEOTIDE SEQUENCE [LARGE SCALE GENOMIC DNA]</scope>
    <source>
        <strain evidence="1 2">DSM 101727</strain>
    </source>
</reference>
<gene>
    <name evidence="1" type="ORF">EV193_11389</name>
</gene>
<sequence>MKNLTIIGNHGYLVSEGTALSTVGIVSKPSARIERERFLTVDTVMPVFADGDVQSRNVRFLNGAKSLT</sequence>